<dbReference type="RefSeq" id="WP_026980950.1">
    <property type="nucleotide sequence ID" value="NZ_AUCZ01000019.1"/>
</dbReference>
<organism evidence="1 2">
    <name type="scientific">Flavobacterium suncheonense GH29-5 = DSM 17707</name>
    <dbReference type="NCBI Taxonomy" id="1121899"/>
    <lineage>
        <taxon>Bacteria</taxon>
        <taxon>Pseudomonadati</taxon>
        <taxon>Bacteroidota</taxon>
        <taxon>Flavobacteriia</taxon>
        <taxon>Flavobacteriales</taxon>
        <taxon>Flavobacteriaceae</taxon>
        <taxon>Flavobacterium</taxon>
    </lineage>
</organism>
<sequence>MKLLTIFVLIITFSKNYSQTNNIKYVHFHSSNSSVIDSGIDISIYHLEDNSVDVYVETFNSKKKYKTTSEKFLELSSAIIKINPKDVIHDEKNCLDGNDTEINFASRYTLPENIVKYSISCLGSEDKNTAWKDYLIAVNLILDIAKLELKDLK</sequence>
<protein>
    <submittedName>
        <fullName evidence="1">Uncharacterized protein</fullName>
    </submittedName>
</protein>
<gene>
    <name evidence="1" type="ORF">Q764_13630</name>
</gene>
<accession>A0A0A2M371</accession>
<dbReference type="EMBL" id="JRLW01000025">
    <property type="protein sequence ID" value="KGO86679.1"/>
    <property type="molecule type" value="Genomic_DNA"/>
</dbReference>
<dbReference type="OrthoDB" id="9984285at2"/>
<dbReference type="Proteomes" id="UP000030121">
    <property type="component" value="Unassembled WGS sequence"/>
</dbReference>
<name>A0A0A2M371_9FLAO</name>
<comment type="caution">
    <text evidence="1">The sequence shown here is derived from an EMBL/GenBank/DDBJ whole genome shotgun (WGS) entry which is preliminary data.</text>
</comment>
<dbReference type="AlphaFoldDB" id="A0A0A2M371"/>
<keyword evidence="2" id="KW-1185">Reference proteome</keyword>
<proteinExistence type="predicted"/>
<evidence type="ECO:0000313" key="2">
    <source>
        <dbReference type="Proteomes" id="UP000030121"/>
    </source>
</evidence>
<reference evidence="1 2" key="1">
    <citation type="submission" date="2013-09" db="EMBL/GenBank/DDBJ databases">
        <authorList>
            <person name="Zeng Z."/>
            <person name="Chen C."/>
        </authorList>
    </citation>
    <scope>NUCLEOTIDE SEQUENCE [LARGE SCALE GENOMIC DNA]</scope>
    <source>
        <strain evidence="1 2">GH29-5</strain>
    </source>
</reference>
<evidence type="ECO:0000313" key="1">
    <source>
        <dbReference type="EMBL" id="KGO86679.1"/>
    </source>
</evidence>